<evidence type="ECO:0000259" key="2">
    <source>
        <dbReference type="Pfam" id="PF01478"/>
    </source>
</evidence>
<keyword evidence="1" id="KW-1133">Transmembrane helix</keyword>
<gene>
    <name evidence="3" type="ORF">CtesDRAFT_PD2078</name>
</gene>
<evidence type="ECO:0000256" key="1">
    <source>
        <dbReference type="SAM" id="Phobius"/>
    </source>
</evidence>
<dbReference type="Pfam" id="PF01478">
    <property type="entry name" value="Peptidase_A24"/>
    <property type="match status" value="1"/>
</dbReference>
<feature type="transmembrane region" description="Helical" evidence="1">
    <location>
        <begin position="29"/>
        <end position="46"/>
    </location>
</feature>
<dbReference type="AlphaFoldDB" id="B7WRE7"/>
<name>B7WRE7_COMTK</name>
<dbReference type="GO" id="GO:0004190">
    <property type="term" value="F:aspartic-type endopeptidase activity"/>
    <property type="evidence" value="ECO:0007669"/>
    <property type="project" value="InterPro"/>
</dbReference>
<dbReference type="eggNOG" id="COG4960">
    <property type="taxonomic scope" value="Bacteria"/>
</dbReference>
<keyword evidence="1" id="KW-0812">Transmembrane</keyword>
<accession>B7WRE7</accession>
<dbReference type="EMBL" id="AAUJ02000001">
    <property type="protein sequence ID" value="EED67132.1"/>
    <property type="molecule type" value="Genomic_DNA"/>
</dbReference>
<feature type="domain" description="Prepilin type IV endopeptidase peptidase" evidence="2">
    <location>
        <begin position="7"/>
        <end position="111"/>
    </location>
</feature>
<feature type="transmembrane region" description="Helical" evidence="1">
    <location>
        <begin position="6"/>
        <end position="22"/>
    </location>
</feature>
<feature type="transmembrane region" description="Helical" evidence="1">
    <location>
        <begin position="162"/>
        <end position="181"/>
    </location>
</feature>
<organism evidence="3 4">
    <name type="scientific">Comamonas testosteroni (strain DSM 14576 / KF-1)</name>
    <name type="common">Pseudomonas testosteroni</name>
    <dbReference type="NCBI Taxonomy" id="399795"/>
    <lineage>
        <taxon>Bacteria</taxon>
        <taxon>Pseudomonadati</taxon>
        <taxon>Pseudomonadota</taxon>
        <taxon>Betaproteobacteria</taxon>
        <taxon>Burkholderiales</taxon>
        <taxon>Comamonadaceae</taxon>
        <taxon>Comamonas</taxon>
    </lineage>
</organism>
<reference evidence="3 4" key="1">
    <citation type="journal article" date="2004" name="Appl. Environ. Microbiol.">
        <title>Mineralization of individual congeners of linear alkylbenzenesulfonate by defined pairs of heterotrophic bacteria.</title>
        <authorList>
            <person name="Schleheck D."/>
            <person name="Knepper T.P."/>
            <person name="Fischer K."/>
            <person name="Cook A.M."/>
        </authorList>
    </citation>
    <scope>NUCLEOTIDE SEQUENCE [LARGE SCALE GENOMIC DNA]</scope>
    <source>
        <strain evidence="4">DSM 14576 / KF-1</strain>
    </source>
</reference>
<evidence type="ECO:0000313" key="4">
    <source>
        <dbReference type="Proteomes" id="UP000003039"/>
    </source>
</evidence>
<dbReference type="Proteomes" id="UP000003039">
    <property type="component" value="Unassembled WGS sequence"/>
</dbReference>
<dbReference type="OrthoDB" id="5953125at2"/>
<feature type="transmembrane region" description="Helical" evidence="1">
    <location>
        <begin position="84"/>
        <end position="117"/>
    </location>
</feature>
<protein>
    <submittedName>
        <fullName evidence="3">Peptidase A24A prepilin type IV</fullName>
    </submittedName>
</protein>
<evidence type="ECO:0000313" key="3">
    <source>
        <dbReference type="EMBL" id="EED67132.1"/>
    </source>
</evidence>
<comment type="caution">
    <text evidence="3">The sequence shown here is derived from an EMBL/GenBank/DDBJ whole genome shotgun (WGS) entry which is preliminary data.</text>
</comment>
<dbReference type="RefSeq" id="WP_003054526.1">
    <property type="nucleotide sequence ID" value="NZ_AAUJ02000001.1"/>
</dbReference>
<keyword evidence="1" id="KW-0472">Membrane</keyword>
<proteinExistence type="predicted"/>
<sequence>MTNLSPILLLWLVVIVVMDLRIRKVRNWMVLLGLIAGLAVLFSSKQPFQVSVWNGLVGMCLAFVALMPFYALRWMGAGDVKFAAVIGLWFGFSHHLLVIWLGGSLLAGLHGLLVLAWHSVWRSPYTDWMLAWLPSRLATALASAASAQPLAGPPITSGEHRIPLCIPYAGYMAIVAIWVVIHTEPPLAT</sequence>
<feature type="transmembrane region" description="Helical" evidence="1">
    <location>
        <begin position="52"/>
        <end position="72"/>
    </location>
</feature>
<dbReference type="InterPro" id="IPR000045">
    <property type="entry name" value="Prepilin_IV_endopep_pep"/>
</dbReference>
<dbReference type="Gene3D" id="1.20.120.1220">
    <property type="match status" value="1"/>
</dbReference>
<dbReference type="GO" id="GO:0016020">
    <property type="term" value="C:membrane"/>
    <property type="evidence" value="ECO:0007669"/>
    <property type="project" value="InterPro"/>
</dbReference>